<organism evidence="1 2">
    <name type="scientific">Dendrothele bispora (strain CBS 962.96)</name>
    <dbReference type="NCBI Taxonomy" id="1314807"/>
    <lineage>
        <taxon>Eukaryota</taxon>
        <taxon>Fungi</taxon>
        <taxon>Dikarya</taxon>
        <taxon>Basidiomycota</taxon>
        <taxon>Agaricomycotina</taxon>
        <taxon>Agaricomycetes</taxon>
        <taxon>Agaricomycetidae</taxon>
        <taxon>Agaricales</taxon>
        <taxon>Agaricales incertae sedis</taxon>
        <taxon>Dendrothele</taxon>
    </lineage>
</organism>
<feature type="non-terminal residue" evidence="1">
    <location>
        <position position="1"/>
    </location>
</feature>
<dbReference type="PANTHER" id="PTHR38699:SF1">
    <property type="entry name" value="MITOPHAGY RECEPTOR ATG43"/>
    <property type="match status" value="1"/>
</dbReference>
<evidence type="ECO:0000313" key="2">
    <source>
        <dbReference type="Proteomes" id="UP000297245"/>
    </source>
</evidence>
<sequence>PIPDLRYEYSYVRSIRRYVHNLYEKSRKKEKTDVGVVVQPETRPSEVITVQWAPLLWVTIRDQVLGPLIQGCVW</sequence>
<dbReference type="EMBL" id="ML179053">
    <property type="protein sequence ID" value="THV04709.1"/>
    <property type="molecule type" value="Genomic_DNA"/>
</dbReference>
<name>A0A4S8MQ51_DENBC</name>
<proteinExistence type="predicted"/>
<keyword evidence="2" id="KW-1185">Reference proteome</keyword>
<dbReference type="Proteomes" id="UP000297245">
    <property type="component" value="Unassembled WGS sequence"/>
</dbReference>
<dbReference type="PANTHER" id="PTHR38699">
    <property type="entry name" value="CHROMOSOME 1, WHOLE GENOME SHOTGUN SEQUENCE"/>
    <property type="match status" value="1"/>
</dbReference>
<reference evidence="1 2" key="1">
    <citation type="journal article" date="2019" name="Nat. Ecol. Evol.">
        <title>Megaphylogeny resolves global patterns of mushroom evolution.</title>
        <authorList>
            <person name="Varga T."/>
            <person name="Krizsan K."/>
            <person name="Foldi C."/>
            <person name="Dima B."/>
            <person name="Sanchez-Garcia M."/>
            <person name="Sanchez-Ramirez S."/>
            <person name="Szollosi G.J."/>
            <person name="Szarkandi J.G."/>
            <person name="Papp V."/>
            <person name="Albert L."/>
            <person name="Andreopoulos W."/>
            <person name="Angelini C."/>
            <person name="Antonin V."/>
            <person name="Barry K.W."/>
            <person name="Bougher N.L."/>
            <person name="Buchanan P."/>
            <person name="Buyck B."/>
            <person name="Bense V."/>
            <person name="Catcheside P."/>
            <person name="Chovatia M."/>
            <person name="Cooper J."/>
            <person name="Damon W."/>
            <person name="Desjardin D."/>
            <person name="Finy P."/>
            <person name="Geml J."/>
            <person name="Haridas S."/>
            <person name="Hughes K."/>
            <person name="Justo A."/>
            <person name="Karasinski D."/>
            <person name="Kautmanova I."/>
            <person name="Kiss B."/>
            <person name="Kocsube S."/>
            <person name="Kotiranta H."/>
            <person name="LaButti K.M."/>
            <person name="Lechner B.E."/>
            <person name="Liimatainen K."/>
            <person name="Lipzen A."/>
            <person name="Lukacs Z."/>
            <person name="Mihaltcheva S."/>
            <person name="Morgado L.N."/>
            <person name="Niskanen T."/>
            <person name="Noordeloos M.E."/>
            <person name="Ohm R.A."/>
            <person name="Ortiz-Santana B."/>
            <person name="Ovrebo C."/>
            <person name="Racz N."/>
            <person name="Riley R."/>
            <person name="Savchenko A."/>
            <person name="Shiryaev A."/>
            <person name="Soop K."/>
            <person name="Spirin V."/>
            <person name="Szebenyi C."/>
            <person name="Tomsovsky M."/>
            <person name="Tulloss R.E."/>
            <person name="Uehling J."/>
            <person name="Grigoriev I.V."/>
            <person name="Vagvolgyi C."/>
            <person name="Papp T."/>
            <person name="Martin F.M."/>
            <person name="Miettinen O."/>
            <person name="Hibbett D.S."/>
            <person name="Nagy L.G."/>
        </authorList>
    </citation>
    <scope>NUCLEOTIDE SEQUENCE [LARGE SCALE GENOMIC DNA]</scope>
    <source>
        <strain evidence="1 2">CBS 962.96</strain>
    </source>
</reference>
<dbReference type="InterPro" id="IPR013898">
    <property type="entry name" value="Atg43"/>
</dbReference>
<dbReference type="OrthoDB" id="2430343at2759"/>
<protein>
    <submittedName>
        <fullName evidence="1">Uncharacterized protein</fullName>
    </submittedName>
</protein>
<feature type="non-terminal residue" evidence="1">
    <location>
        <position position="74"/>
    </location>
</feature>
<gene>
    <name evidence="1" type="ORF">K435DRAFT_580433</name>
</gene>
<dbReference type="GO" id="GO:0140580">
    <property type="term" value="F:mitochondrion autophagosome adaptor activity"/>
    <property type="evidence" value="ECO:0007669"/>
    <property type="project" value="InterPro"/>
</dbReference>
<evidence type="ECO:0000313" key="1">
    <source>
        <dbReference type="EMBL" id="THV04709.1"/>
    </source>
</evidence>
<accession>A0A4S8MQ51</accession>
<dbReference type="GO" id="GO:0000423">
    <property type="term" value="P:mitophagy"/>
    <property type="evidence" value="ECO:0007669"/>
    <property type="project" value="InterPro"/>
</dbReference>
<dbReference type="AlphaFoldDB" id="A0A4S8MQ51"/>